<keyword evidence="4" id="KW-1185">Reference proteome</keyword>
<dbReference type="OrthoDB" id="9758751at2"/>
<dbReference type="AlphaFoldDB" id="A0A1W7ADI0"/>
<feature type="region of interest" description="Disordered" evidence="1">
    <location>
        <begin position="428"/>
        <end position="449"/>
    </location>
</feature>
<feature type="domain" description="Helicase HerA-like C-terminal" evidence="2">
    <location>
        <begin position="6"/>
        <end position="477"/>
    </location>
</feature>
<dbReference type="InterPro" id="IPR033186">
    <property type="entry name" value="HerA_C"/>
</dbReference>
<accession>A0A1W7ADI0</accession>
<reference evidence="3 4" key="1">
    <citation type="journal article" date="2017" name="Int. J. Syst. Evol. Microbiol.">
        <title>Macrococcus canis sp. nov., a skin bacterium associated with infections in dogs.</title>
        <authorList>
            <person name="Gobeli Brawand S."/>
            <person name="Cotting K."/>
            <person name="Gomez-Sanz E."/>
            <person name="Collaud A."/>
            <person name="Thomann A."/>
            <person name="Brodard I."/>
            <person name="Rodriguez-Campos S."/>
            <person name="Strauss C."/>
            <person name="Perreten V."/>
        </authorList>
    </citation>
    <scope>NUCLEOTIDE SEQUENCE [LARGE SCALE GENOMIC DNA]</scope>
    <source>
        <strain evidence="3 4">KM45013</strain>
    </source>
</reference>
<dbReference type="Proteomes" id="UP000194154">
    <property type="component" value="Chromosome"/>
</dbReference>
<feature type="compositionally biased region" description="Basic and acidic residues" evidence="1">
    <location>
        <begin position="428"/>
        <end position="442"/>
    </location>
</feature>
<evidence type="ECO:0000313" key="3">
    <source>
        <dbReference type="EMBL" id="ARQ07677.1"/>
    </source>
</evidence>
<evidence type="ECO:0000256" key="1">
    <source>
        <dbReference type="SAM" id="MobiDB-lite"/>
    </source>
</evidence>
<name>A0A1W7ADI0_9STAP</name>
<dbReference type="RefSeq" id="WP_086043217.1">
    <property type="nucleotide sequence ID" value="NZ_CBCRZA010000007.1"/>
</dbReference>
<evidence type="ECO:0000313" key="4">
    <source>
        <dbReference type="Proteomes" id="UP000194154"/>
    </source>
</evidence>
<dbReference type="InterPro" id="IPR027417">
    <property type="entry name" value="P-loop_NTPase"/>
</dbReference>
<gene>
    <name evidence="3" type="ORF">MCCS_20880</name>
</gene>
<dbReference type="KEGG" id="mcak:MCCS_20880"/>
<dbReference type="GeneID" id="35296173"/>
<dbReference type="InterPro" id="IPR051162">
    <property type="entry name" value="T4SS_component"/>
</dbReference>
<dbReference type="SUPFAM" id="SSF52540">
    <property type="entry name" value="P-loop containing nucleoside triphosphate hydrolases"/>
    <property type="match status" value="1"/>
</dbReference>
<dbReference type="PANTHER" id="PTHR30121:SF6">
    <property type="entry name" value="SLR6007 PROTEIN"/>
    <property type="match status" value="1"/>
</dbReference>
<dbReference type="PANTHER" id="PTHR30121">
    <property type="entry name" value="UNCHARACTERIZED PROTEIN YJGR-RELATED"/>
    <property type="match status" value="1"/>
</dbReference>
<protein>
    <submittedName>
        <fullName evidence="3">AAA-like domain protein</fullName>
    </submittedName>
</protein>
<dbReference type="Pfam" id="PF05872">
    <property type="entry name" value="HerA_C"/>
    <property type="match status" value="1"/>
</dbReference>
<dbReference type="Gene3D" id="3.40.50.300">
    <property type="entry name" value="P-loop containing nucleotide triphosphate hydrolases"/>
    <property type="match status" value="2"/>
</dbReference>
<evidence type="ECO:0000259" key="2">
    <source>
        <dbReference type="Pfam" id="PF05872"/>
    </source>
</evidence>
<proteinExistence type="predicted"/>
<sequence>MTNNIKIAKTADHDIYLNLPMANRHGLIAGATGTGKTVTLKVMAEQFSKAGVPVFLADIKGDLASIAEPMTVNDKIQERLTNLQIDDYSPQTFPVRLWDIFGEQGTPVRATITDMGPMLLSRLLELNDTQSGILDIAFKISDEQGLLLLDLKDLQALLKDMAENATAYSSVYGNITKQSIGAIQRKLLSLETQGADQFFGEPALKLTDFMETADDKGVINVLMANNLYTKPVLYSTFLLWLLTELFETLPEVGDMDQPKLVFFFDEAHLLFKDAPKSFVTQVEQVVRLVRSKGVGVYFITQNPIDLPDEVLGQLGNRVQHALRSFTPRDQKAVASAAETFRQNPEIDVASVIGELKTGEALISCLNEEGQPSIVERAFIRPPESKIGVIDEQVKVKVIEDNPYHAQYNETVDRESAYELLQKKVEASKAEAQTHEAQAEKAAPKRKRKSEFEKIASSVLTSVGRQIGREIVRNIFGTRRR</sequence>
<dbReference type="EMBL" id="CP021059">
    <property type="protein sequence ID" value="ARQ07677.1"/>
    <property type="molecule type" value="Genomic_DNA"/>
</dbReference>
<organism evidence="3 4">
    <name type="scientific">Macrococcoides canis</name>
    <dbReference type="NCBI Taxonomy" id="1855823"/>
    <lineage>
        <taxon>Bacteria</taxon>
        <taxon>Bacillati</taxon>
        <taxon>Bacillota</taxon>
        <taxon>Bacilli</taxon>
        <taxon>Bacillales</taxon>
        <taxon>Staphylococcaceae</taxon>
        <taxon>Macrococcoides</taxon>
    </lineage>
</organism>
<dbReference type="STRING" id="1855823.MCCS_20880"/>